<evidence type="ECO:0000256" key="1">
    <source>
        <dbReference type="ARBA" id="ARBA00008020"/>
    </source>
</evidence>
<dbReference type="Gene3D" id="3.30.260.10">
    <property type="entry name" value="TCP-1-like chaperonin intermediate domain"/>
    <property type="match status" value="1"/>
</dbReference>
<dbReference type="EMBL" id="JADWDJ010000024">
    <property type="protein sequence ID" value="KAG5261305.1"/>
    <property type="molecule type" value="Genomic_DNA"/>
</dbReference>
<dbReference type="InterPro" id="IPR002423">
    <property type="entry name" value="Cpn60/GroEL/TCP-1"/>
</dbReference>
<dbReference type="InterPro" id="IPR027410">
    <property type="entry name" value="TCP-1-like_intermed_sf"/>
</dbReference>
<dbReference type="Pfam" id="PF00118">
    <property type="entry name" value="Cpn60_TCP1"/>
    <property type="match status" value="1"/>
</dbReference>
<evidence type="ECO:0000256" key="2">
    <source>
        <dbReference type="ARBA" id="ARBA00022741"/>
    </source>
</evidence>
<feature type="non-terminal residue" evidence="6">
    <location>
        <position position="416"/>
    </location>
</feature>
<keyword evidence="4" id="KW-0143">Chaperone</keyword>
<evidence type="ECO:0000256" key="5">
    <source>
        <dbReference type="SAM" id="MobiDB-lite"/>
    </source>
</evidence>
<proteinExistence type="inferred from homology"/>
<dbReference type="Proteomes" id="UP000823561">
    <property type="component" value="Chromosome 24"/>
</dbReference>
<dbReference type="Gene3D" id="3.50.7.10">
    <property type="entry name" value="GroEL"/>
    <property type="match status" value="1"/>
</dbReference>
<feature type="region of interest" description="Disordered" evidence="5">
    <location>
        <begin position="219"/>
        <end position="283"/>
    </location>
</feature>
<dbReference type="SUPFAM" id="SSF48592">
    <property type="entry name" value="GroEL equatorial domain-like"/>
    <property type="match status" value="1"/>
</dbReference>
<dbReference type="InterPro" id="IPR027413">
    <property type="entry name" value="GROEL-like_equatorial_sf"/>
</dbReference>
<gene>
    <name evidence="6" type="ORF">AALO_G00302410</name>
</gene>
<dbReference type="InterPro" id="IPR017998">
    <property type="entry name" value="Chaperone_TCP-1"/>
</dbReference>
<keyword evidence="2" id="KW-0547">Nucleotide-binding</keyword>
<dbReference type="GO" id="GO:0005524">
    <property type="term" value="F:ATP binding"/>
    <property type="evidence" value="ECO:0007669"/>
    <property type="project" value="UniProtKB-KW"/>
</dbReference>
<name>A0AAV6FJR3_9TELE</name>
<feature type="compositionally biased region" description="Acidic residues" evidence="5">
    <location>
        <begin position="266"/>
        <end position="283"/>
    </location>
</feature>
<organism evidence="6 7">
    <name type="scientific">Alosa alosa</name>
    <name type="common">allis shad</name>
    <dbReference type="NCBI Taxonomy" id="278164"/>
    <lineage>
        <taxon>Eukaryota</taxon>
        <taxon>Metazoa</taxon>
        <taxon>Chordata</taxon>
        <taxon>Craniata</taxon>
        <taxon>Vertebrata</taxon>
        <taxon>Euteleostomi</taxon>
        <taxon>Actinopterygii</taxon>
        <taxon>Neopterygii</taxon>
        <taxon>Teleostei</taxon>
        <taxon>Clupei</taxon>
        <taxon>Clupeiformes</taxon>
        <taxon>Clupeoidei</taxon>
        <taxon>Clupeidae</taxon>
        <taxon>Alosa</taxon>
    </lineage>
</organism>
<evidence type="ECO:0000256" key="4">
    <source>
        <dbReference type="ARBA" id="ARBA00023186"/>
    </source>
</evidence>
<comment type="caution">
    <text evidence="6">The sequence shown here is derived from an EMBL/GenBank/DDBJ whole genome shotgun (WGS) entry which is preliminary data.</text>
</comment>
<evidence type="ECO:0000313" key="6">
    <source>
        <dbReference type="EMBL" id="KAG5261305.1"/>
    </source>
</evidence>
<evidence type="ECO:0000256" key="3">
    <source>
        <dbReference type="ARBA" id="ARBA00022840"/>
    </source>
</evidence>
<dbReference type="InterPro" id="IPR027409">
    <property type="entry name" value="GroEL-like_apical_dom_sf"/>
</dbReference>
<dbReference type="GO" id="GO:0140662">
    <property type="term" value="F:ATP-dependent protein folding chaperone"/>
    <property type="evidence" value="ECO:0007669"/>
    <property type="project" value="InterPro"/>
</dbReference>
<dbReference type="PANTHER" id="PTHR11353">
    <property type="entry name" value="CHAPERONIN"/>
    <property type="match status" value="1"/>
</dbReference>
<keyword evidence="3" id="KW-0067">ATP-binding</keyword>
<keyword evidence="7" id="KW-1185">Reference proteome</keyword>
<reference evidence="6" key="1">
    <citation type="submission" date="2020-10" db="EMBL/GenBank/DDBJ databases">
        <title>Chromosome-scale genome assembly of the Allis shad, Alosa alosa.</title>
        <authorList>
            <person name="Margot Z."/>
            <person name="Christophe K."/>
            <person name="Cabau C."/>
            <person name="Louis A."/>
            <person name="Berthelot C."/>
            <person name="Parey E."/>
            <person name="Roest Crollius H."/>
            <person name="Montfort J."/>
            <person name="Robinson-Rechavi M."/>
            <person name="Bucao C."/>
            <person name="Bouchez O."/>
            <person name="Gislard M."/>
            <person name="Lluch J."/>
            <person name="Milhes M."/>
            <person name="Lampietro C."/>
            <person name="Lopez Roques C."/>
            <person name="Donnadieu C."/>
            <person name="Braasch I."/>
            <person name="Desvignes T."/>
            <person name="Postlethwait J."/>
            <person name="Bobe J."/>
            <person name="Guiguen Y."/>
        </authorList>
    </citation>
    <scope>NUCLEOTIDE SEQUENCE</scope>
    <source>
        <strain evidence="6">M-15738</strain>
        <tissue evidence="6">Blood</tissue>
    </source>
</reference>
<dbReference type="Gene3D" id="1.10.560.10">
    <property type="entry name" value="GroEL-like equatorial domain"/>
    <property type="match status" value="1"/>
</dbReference>
<dbReference type="AlphaFoldDB" id="A0AAV6FJR3"/>
<comment type="similarity">
    <text evidence="1">Belongs to the TCP-1 chaperonin family.</text>
</comment>
<sequence>MLLLRHLPDSSLPRITPLIWADPPARDPPTLQVDACLEVARRLRPCFGPRGLPKPLAFRFLHGLTTPPVHAPDTASVLGHMELEDPAPRALASAAIAQAGEVGDGAGMVLLLGASLLEQAQVLLALGLTVQEVEEGYRLACRWALEVLDGGELVRSALEDPREERQVAGVLRVLLSTRVPEMADMLAEAVARCCVQSWTENRQGLVTFEPDAIQITKTISEGPSDQTSEELQQCPKEESEEESKGENVDEKKEVANSTRQQVQGELEGDTEKEETEAEEEGDWVAFEEEGDWVAFEEEGDWVAFSADKKEDKPKRAWESGIVGVSAGVTEGQDRKQQLIDGFLCDYVGLRHSEKVPSKRAYERSAGVSHELEPDEEDWEILSLALEDVHLEGEEGEDAGQGLGRWQTEEVNLLERL</sequence>
<protein>
    <submittedName>
        <fullName evidence="6">Uncharacterized protein</fullName>
    </submittedName>
</protein>
<evidence type="ECO:0000313" key="7">
    <source>
        <dbReference type="Proteomes" id="UP000823561"/>
    </source>
</evidence>
<accession>A0AAV6FJR3</accession>
<feature type="compositionally biased region" description="Basic and acidic residues" evidence="5">
    <location>
        <begin position="242"/>
        <end position="254"/>
    </location>
</feature>